<dbReference type="InterPro" id="IPR000014">
    <property type="entry name" value="PAS"/>
</dbReference>
<dbReference type="InterPro" id="IPR005330">
    <property type="entry name" value="MHYT_dom"/>
</dbReference>
<feature type="transmembrane region" description="Helical" evidence="1">
    <location>
        <begin position="12"/>
        <end position="34"/>
    </location>
</feature>
<dbReference type="RefSeq" id="WP_144449120.1">
    <property type="nucleotide sequence ID" value="NZ_VLKZ01000002.1"/>
</dbReference>
<dbReference type="SMART" id="SM00267">
    <property type="entry name" value="GGDEF"/>
    <property type="match status" value="1"/>
</dbReference>
<dbReference type="SUPFAM" id="SSF55785">
    <property type="entry name" value="PYP-like sensor domain (PAS domain)"/>
    <property type="match status" value="1"/>
</dbReference>
<dbReference type="CDD" id="cd01949">
    <property type="entry name" value="GGDEF"/>
    <property type="match status" value="1"/>
</dbReference>
<keyword evidence="1" id="KW-0472">Membrane</keyword>
<dbReference type="PANTHER" id="PTHR46663">
    <property type="entry name" value="DIGUANYLATE CYCLASE DGCT-RELATED"/>
    <property type="match status" value="1"/>
</dbReference>
<dbReference type="InterPro" id="IPR052163">
    <property type="entry name" value="DGC-Regulatory_Protein"/>
</dbReference>
<dbReference type="PROSITE" id="PS50924">
    <property type="entry name" value="MHYT"/>
    <property type="match status" value="1"/>
</dbReference>
<evidence type="ECO:0000256" key="1">
    <source>
        <dbReference type="PROSITE-ProRule" id="PRU00244"/>
    </source>
</evidence>
<dbReference type="EMBL" id="VLKZ01000002">
    <property type="protein sequence ID" value="TWI59027.1"/>
    <property type="molecule type" value="Genomic_DNA"/>
</dbReference>
<reference evidence="5 6" key="1">
    <citation type="journal article" date="2015" name="Stand. Genomic Sci.">
        <title>Genomic Encyclopedia of Bacterial and Archaeal Type Strains, Phase III: the genomes of soil and plant-associated and newly described type strains.</title>
        <authorList>
            <person name="Whitman W.B."/>
            <person name="Woyke T."/>
            <person name="Klenk H.P."/>
            <person name="Zhou Y."/>
            <person name="Lilburn T.G."/>
            <person name="Beck B.J."/>
            <person name="De Vos P."/>
            <person name="Vandamme P."/>
            <person name="Eisen J.A."/>
            <person name="Garrity G."/>
            <person name="Hugenholtz P."/>
            <person name="Kyrpides N.C."/>
        </authorList>
    </citation>
    <scope>NUCLEOTIDE SEQUENCE [LARGE SCALE GENOMIC DNA]</scope>
    <source>
        <strain evidence="5 6">CGMCC 1.10116</strain>
    </source>
</reference>
<dbReference type="NCBIfam" id="TIGR00254">
    <property type="entry name" value="GGDEF"/>
    <property type="match status" value="1"/>
</dbReference>
<dbReference type="NCBIfam" id="TIGR00229">
    <property type="entry name" value="sensory_box"/>
    <property type="match status" value="1"/>
</dbReference>
<dbReference type="SMART" id="SM00091">
    <property type="entry name" value="PAS"/>
    <property type="match status" value="1"/>
</dbReference>
<dbReference type="Pfam" id="PF00990">
    <property type="entry name" value="GGDEF"/>
    <property type="match status" value="1"/>
</dbReference>
<keyword evidence="1" id="KW-1133">Transmembrane helix</keyword>
<feature type="transmembrane region" description="Helical" evidence="1">
    <location>
        <begin position="145"/>
        <end position="166"/>
    </location>
</feature>
<dbReference type="Gene3D" id="3.30.70.270">
    <property type="match status" value="1"/>
</dbReference>
<dbReference type="OrthoDB" id="9759607at2"/>
<feature type="transmembrane region" description="Helical" evidence="1">
    <location>
        <begin position="178"/>
        <end position="199"/>
    </location>
</feature>
<feature type="transmembrane region" description="Helical" evidence="1">
    <location>
        <begin position="46"/>
        <end position="71"/>
    </location>
</feature>
<keyword evidence="1" id="KW-0812">Transmembrane</keyword>
<evidence type="ECO:0000259" key="2">
    <source>
        <dbReference type="PROSITE" id="PS50112"/>
    </source>
</evidence>
<evidence type="ECO:0000313" key="6">
    <source>
        <dbReference type="Proteomes" id="UP000315711"/>
    </source>
</evidence>
<gene>
    <name evidence="5" type="ORF">IQ10_00738</name>
</gene>
<dbReference type="Proteomes" id="UP000315711">
    <property type="component" value="Unassembled WGS sequence"/>
</dbReference>
<dbReference type="Pfam" id="PF03707">
    <property type="entry name" value="MHYT"/>
    <property type="match status" value="3"/>
</dbReference>
<feature type="domain" description="GGDEF" evidence="3">
    <location>
        <begin position="412"/>
        <end position="544"/>
    </location>
</feature>
<dbReference type="Pfam" id="PF13426">
    <property type="entry name" value="PAS_9"/>
    <property type="match status" value="1"/>
</dbReference>
<feature type="transmembrane region" description="Helical" evidence="1">
    <location>
        <begin position="83"/>
        <end position="104"/>
    </location>
</feature>
<dbReference type="InterPro" id="IPR000160">
    <property type="entry name" value="GGDEF_dom"/>
</dbReference>
<proteinExistence type="predicted"/>
<dbReference type="PANTHER" id="PTHR46663:SF3">
    <property type="entry name" value="SLL0267 PROTEIN"/>
    <property type="match status" value="1"/>
</dbReference>
<dbReference type="PROSITE" id="PS50887">
    <property type="entry name" value="GGDEF"/>
    <property type="match status" value="1"/>
</dbReference>
<dbReference type="Gene3D" id="3.30.450.20">
    <property type="entry name" value="PAS domain"/>
    <property type="match status" value="1"/>
</dbReference>
<evidence type="ECO:0000259" key="4">
    <source>
        <dbReference type="PROSITE" id="PS50924"/>
    </source>
</evidence>
<accession>A0A562QQP0</accession>
<dbReference type="InterPro" id="IPR043128">
    <property type="entry name" value="Rev_trsase/Diguanyl_cyclase"/>
</dbReference>
<name>A0A562QQP0_9BACI</name>
<dbReference type="SUPFAM" id="SSF55073">
    <property type="entry name" value="Nucleotide cyclase"/>
    <property type="match status" value="1"/>
</dbReference>
<evidence type="ECO:0000313" key="5">
    <source>
        <dbReference type="EMBL" id="TWI59027.1"/>
    </source>
</evidence>
<organism evidence="5 6">
    <name type="scientific">Halalkalibacter nanhaiisediminis</name>
    <dbReference type="NCBI Taxonomy" id="688079"/>
    <lineage>
        <taxon>Bacteria</taxon>
        <taxon>Bacillati</taxon>
        <taxon>Bacillota</taxon>
        <taxon>Bacilli</taxon>
        <taxon>Bacillales</taxon>
        <taxon>Bacillaceae</taxon>
        <taxon>Halalkalibacter</taxon>
    </lineage>
</organism>
<dbReference type="CDD" id="cd00130">
    <property type="entry name" value="PAS"/>
    <property type="match status" value="1"/>
</dbReference>
<feature type="domain" description="PAS" evidence="2">
    <location>
        <begin position="256"/>
        <end position="317"/>
    </location>
</feature>
<protein>
    <submittedName>
        <fullName evidence="5">PAS domain S-box-containing protein/diguanylate cyclase (GGDEF)-like protein</fullName>
    </submittedName>
</protein>
<dbReference type="GO" id="GO:0016020">
    <property type="term" value="C:membrane"/>
    <property type="evidence" value="ECO:0007669"/>
    <property type="project" value="UniProtKB-UniRule"/>
</dbReference>
<dbReference type="InterPro" id="IPR035965">
    <property type="entry name" value="PAS-like_dom_sf"/>
</dbReference>
<feature type="transmembrane region" description="Helical" evidence="1">
    <location>
        <begin position="219"/>
        <end position="241"/>
    </location>
</feature>
<dbReference type="PROSITE" id="PS50112">
    <property type="entry name" value="PAS"/>
    <property type="match status" value="1"/>
</dbReference>
<feature type="transmembrane region" description="Helical" evidence="1">
    <location>
        <begin position="111"/>
        <end position="130"/>
    </location>
</feature>
<dbReference type="AlphaFoldDB" id="A0A562QQP0"/>
<evidence type="ECO:0000259" key="3">
    <source>
        <dbReference type="PROSITE" id="PS50887"/>
    </source>
</evidence>
<dbReference type="FunFam" id="3.30.70.270:FF:000001">
    <property type="entry name" value="Diguanylate cyclase domain protein"/>
    <property type="match status" value="1"/>
</dbReference>
<feature type="domain" description="MHYT" evidence="4">
    <location>
        <begin position="11"/>
        <end position="205"/>
    </location>
</feature>
<dbReference type="InterPro" id="IPR029787">
    <property type="entry name" value="Nucleotide_cyclase"/>
</dbReference>
<sequence>MLNIIHTHGTHNMTLVVFSIILAIFSSYTALDLISRYRFSKRFIIGKYWFVSASIAMGSGIWAMHFVGMLAYDINIDVRYHTLLVIVTMILPILTSGLAFYMLSRFVSQELLIISGTVLAAGILLMHYIGMESMIIQADIQYDPFWVSISILVALISSIVAIQTFVKFRDNHTFDKTWLKIVIAILLGIAISGMHYTGMKATSFVIEPNHDFSGTHDHVGSNALALSIGITIFIIQLFILISRHIDRRSSIKLQESEERYRKLVELSPVAIGIHQYGEFSYINPAGMKVLGANSKKDVIGKNFLTFIHPDYHEIVKERWKTMHQINTHVGLLEEKMIRLDNEIIDVEIMGLPITINGEAYVQVIFQDITERKKIENVTHQLAYHDSLTGLPNRRLFEQRLEKALKQANTKTNTAAVMFIDLDGFKQVNDTYGHEAGDIVLISVAQKLTSCVRINDTVARLAGDEFTVLLVDSEEDTVVTKAKKILEILSLPIEFKNENVHVTPSIGISFFLDEDKNGESLIREADIAMYQAKQSGKNNFRIYGR</sequence>
<keyword evidence="6" id="KW-1185">Reference proteome</keyword>
<comment type="caution">
    <text evidence="5">The sequence shown here is derived from an EMBL/GenBank/DDBJ whole genome shotgun (WGS) entry which is preliminary data.</text>
</comment>